<name>C7Q6R0_CATAD</name>
<protein>
    <submittedName>
        <fullName evidence="4">Peptide-N(4)-(N-acetyl-beta-glucosaminyl) asparagine amidase</fullName>
        <ecNumber evidence="4">3.5.1.52</ecNumber>
    </submittedName>
</protein>
<evidence type="ECO:0000256" key="1">
    <source>
        <dbReference type="SAM" id="MobiDB-lite"/>
    </source>
</evidence>
<evidence type="ECO:0000259" key="3">
    <source>
        <dbReference type="Pfam" id="PF12222"/>
    </source>
</evidence>
<dbReference type="PANTHER" id="PTHR31104">
    <property type="entry name" value="PEPTIDE-N4-(N-ACETYL-BETA-GLUCOSAMINYL)ASPARAGINE AMIDASE A PROTEIN"/>
    <property type="match status" value="1"/>
</dbReference>
<dbReference type="RefSeq" id="WP_015793824.1">
    <property type="nucleotide sequence ID" value="NC_013131.1"/>
</dbReference>
<feature type="region of interest" description="Disordered" evidence="1">
    <location>
        <begin position="427"/>
        <end position="448"/>
    </location>
</feature>
<sequence length="559" mass="59316" precursor="true">MWRPLALAAAAAMFVAGTLAGTAAAAAPTVEINYQNPVTALPPIARPDTPSCTVTAMQHDFANSYGQPFTGTLAPPAACPGPWSKVVLDWSGNAAGRQYDRLAGVWIGGSEVFRTSTPEPDPAGISWHVDQDISAFIPLLRTPQPLVVDLGNNVDSTYTGIYHMTMTVTYYQADKRHPQAAHSDVVVPISQSTSAPGWWGLTKGQTASTTVTLPRNTESADLQLYARGGGCEEFWYSNVPDSYAASHASDGLCGGGTYREVQVMVDGKAAGTAQPFPAIYTGGISPLMWRPIPSIDAFRTQPYDLDLTPFAGLLADGKPHTVTLVPPSDITDTWLMDGSLFVNVDAASAQTSGAVTQDTITPSPAVDYKVATQTDGSDLITAAVTRDWTVAGYVDTSHGRVSTSVTQHTAYTNSNDIAQGGTVQTVKQQDSGWTETTTTDGPGLGHRQARRDTWSYPIAMTSTYVPGATSDSYTVDGQVSVARHLTSTEADHGNAWKPVSTVDDQVRAKGNLQRVNSVVTAADGSDSELYVGTDRSGCYGHYIAADHGYVTQDFQTGCR</sequence>
<feature type="chain" id="PRO_5002982580" evidence="2">
    <location>
        <begin position="26"/>
        <end position="559"/>
    </location>
</feature>
<evidence type="ECO:0000313" key="5">
    <source>
        <dbReference type="Proteomes" id="UP000000851"/>
    </source>
</evidence>
<keyword evidence="2" id="KW-0732">Signal</keyword>
<dbReference type="KEGG" id="cai:Caci_5236"/>
<organism evidence="4 5">
    <name type="scientific">Catenulispora acidiphila (strain DSM 44928 / JCM 14897 / NBRC 102108 / NRRL B-24433 / ID139908)</name>
    <dbReference type="NCBI Taxonomy" id="479433"/>
    <lineage>
        <taxon>Bacteria</taxon>
        <taxon>Bacillati</taxon>
        <taxon>Actinomycetota</taxon>
        <taxon>Actinomycetes</taxon>
        <taxon>Catenulisporales</taxon>
        <taxon>Catenulisporaceae</taxon>
        <taxon>Catenulispora</taxon>
    </lineage>
</organism>
<dbReference type="EC" id="3.5.1.52" evidence="4"/>
<keyword evidence="5" id="KW-1185">Reference proteome</keyword>
<dbReference type="HOGENOM" id="CLU_011027_2_0_11"/>
<dbReference type="OrthoDB" id="3275185at2"/>
<dbReference type="InterPro" id="IPR056948">
    <property type="entry name" value="PNGaseA_N"/>
</dbReference>
<feature type="signal peptide" evidence="2">
    <location>
        <begin position="1"/>
        <end position="25"/>
    </location>
</feature>
<evidence type="ECO:0000256" key="2">
    <source>
        <dbReference type="SAM" id="SignalP"/>
    </source>
</evidence>
<gene>
    <name evidence="4" type="ordered locus">Caci_5236</name>
</gene>
<proteinExistence type="predicted"/>
<dbReference type="InParanoid" id="C7Q6R0"/>
<keyword evidence="4" id="KW-0378">Hydrolase</keyword>
<dbReference type="EMBL" id="CP001700">
    <property type="protein sequence ID" value="ACU74095.1"/>
    <property type="molecule type" value="Genomic_DNA"/>
</dbReference>
<dbReference type="GO" id="GO:0000224">
    <property type="term" value="F:peptide-N4-(N-acetyl-beta-glucosaminyl)asparagine amidase activity"/>
    <property type="evidence" value="ECO:0007669"/>
    <property type="project" value="UniProtKB-EC"/>
</dbReference>
<dbReference type="Pfam" id="PF12222">
    <property type="entry name" value="PNGaseA"/>
    <property type="match status" value="1"/>
</dbReference>
<accession>C7Q6R0</accession>
<dbReference type="STRING" id="479433.Caci_5236"/>
<feature type="compositionally biased region" description="Polar residues" evidence="1">
    <location>
        <begin position="427"/>
        <end position="440"/>
    </location>
</feature>
<dbReference type="InterPro" id="IPR021102">
    <property type="entry name" value="PNGase_A"/>
</dbReference>
<dbReference type="eggNOG" id="ENOG502Z8PR">
    <property type="taxonomic scope" value="Bacteria"/>
</dbReference>
<dbReference type="Proteomes" id="UP000000851">
    <property type="component" value="Chromosome"/>
</dbReference>
<dbReference type="Pfam" id="PF25156">
    <property type="entry name" value="PNGase_A_C"/>
    <property type="match status" value="1"/>
</dbReference>
<reference evidence="4 5" key="1">
    <citation type="journal article" date="2009" name="Stand. Genomic Sci.">
        <title>Complete genome sequence of Catenulispora acidiphila type strain (ID 139908).</title>
        <authorList>
            <person name="Copeland A."/>
            <person name="Lapidus A."/>
            <person name="Glavina Del Rio T."/>
            <person name="Nolan M."/>
            <person name="Lucas S."/>
            <person name="Chen F."/>
            <person name="Tice H."/>
            <person name="Cheng J.F."/>
            <person name="Bruce D."/>
            <person name="Goodwin L."/>
            <person name="Pitluck S."/>
            <person name="Mikhailova N."/>
            <person name="Pati A."/>
            <person name="Ivanova N."/>
            <person name="Mavromatis K."/>
            <person name="Chen A."/>
            <person name="Palaniappan K."/>
            <person name="Chain P."/>
            <person name="Land M."/>
            <person name="Hauser L."/>
            <person name="Chang Y.J."/>
            <person name="Jeffries C.D."/>
            <person name="Chertkov O."/>
            <person name="Brettin T."/>
            <person name="Detter J.C."/>
            <person name="Han C."/>
            <person name="Ali Z."/>
            <person name="Tindall B.J."/>
            <person name="Goker M."/>
            <person name="Bristow J."/>
            <person name="Eisen J.A."/>
            <person name="Markowitz V."/>
            <person name="Hugenholtz P."/>
            <person name="Kyrpides N.C."/>
            <person name="Klenk H.P."/>
        </authorList>
    </citation>
    <scope>NUCLEOTIDE SEQUENCE [LARGE SCALE GENOMIC DNA]</scope>
    <source>
        <strain evidence="5">DSM 44928 / JCM 14897 / NBRC 102108 / NRRL B-24433 / ID139908</strain>
    </source>
</reference>
<dbReference type="AlphaFoldDB" id="C7Q6R0"/>
<evidence type="ECO:0000313" key="4">
    <source>
        <dbReference type="EMBL" id="ACU74095.1"/>
    </source>
</evidence>
<feature type="domain" description="Peptide N-acetyl-beta-D-glucosaminyl asparaginase amidase A N-terminal" evidence="3">
    <location>
        <begin position="48"/>
        <end position="357"/>
    </location>
</feature>